<name>A0A3B4BHY0_9GOBI</name>
<dbReference type="PANTHER" id="PTHR12307:SF15">
    <property type="entry name" value="PROTEIN PHOSPHATASE 1 REGULATORY SUBUNIT 3C"/>
    <property type="match status" value="1"/>
</dbReference>
<dbReference type="AlphaFoldDB" id="A0A3B4BHY0"/>
<dbReference type="InterPro" id="IPR050782">
    <property type="entry name" value="PP1_regulatory_subunit_3"/>
</dbReference>
<dbReference type="GO" id="GO:0000164">
    <property type="term" value="C:protein phosphatase type 1 complex"/>
    <property type="evidence" value="ECO:0007669"/>
    <property type="project" value="TreeGrafter"/>
</dbReference>
<feature type="domain" description="CBM21" evidence="2">
    <location>
        <begin position="185"/>
        <end position="294"/>
    </location>
</feature>
<dbReference type="STRING" id="409849.ENSPMGP00000028416"/>
<reference evidence="3" key="1">
    <citation type="submission" date="2025-08" db="UniProtKB">
        <authorList>
            <consortium name="Ensembl"/>
        </authorList>
    </citation>
    <scope>IDENTIFICATION</scope>
</reference>
<dbReference type="Ensembl" id="ENSPMGT00000030252.1">
    <property type="protein sequence ID" value="ENSPMGP00000028416.1"/>
    <property type="gene ID" value="ENSPMGG00000022867.1"/>
</dbReference>
<feature type="compositionally biased region" description="Low complexity" evidence="1">
    <location>
        <begin position="47"/>
        <end position="87"/>
    </location>
</feature>
<dbReference type="InterPro" id="IPR038175">
    <property type="entry name" value="CBM21_dom_sf"/>
</dbReference>
<dbReference type="GO" id="GO:0008157">
    <property type="term" value="F:protein phosphatase 1 binding"/>
    <property type="evidence" value="ECO:0007669"/>
    <property type="project" value="TreeGrafter"/>
</dbReference>
<keyword evidence="4" id="KW-1185">Reference proteome</keyword>
<evidence type="ECO:0000256" key="1">
    <source>
        <dbReference type="SAM" id="MobiDB-lite"/>
    </source>
</evidence>
<reference evidence="3" key="2">
    <citation type="submission" date="2025-09" db="UniProtKB">
        <authorList>
            <consortium name="Ensembl"/>
        </authorList>
    </citation>
    <scope>IDENTIFICATION</scope>
</reference>
<evidence type="ECO:0000313" key="4">
    <source>
        <dbReference type="Proteomes" id="UP000261520"/>
    </source>
</evidence>
<dbReference type="PANTHER" id="PTHR12307">
    <property type="entry name" value="PROTEIN PHOSPHATASE 1 REGULATORY SUBUNIT"/>
    <property type="match status" value="1"/>
</dbReference>
<dbReference type="InterPro" id="IPR005036">
    <property type="entry name" value="CBM21_dom"/>
</dbReference>
<dbReference type="PROSITE" id="PS51159">
    <property type="entry name" value="CBM21"/>
    <property type="match status" value="1"/>
</dbReference>
<evidence type="ECO:0000259" key="2">
    <source>
        <dbReference type="PROSITE" id="PS51159"/>
    </source>
</evidence>
<protein>
    <recommendedName>
        <fullName evidence="2">CBM21 domain-containing protein</fullName>
    </recommendedName>
</protein>
<dbReference type="Pfam" id="PF03370">
    <property type="entry name" value="CBM_21"/>
    <property type="match status" value="1"/>
</dbReference>
<sequence length="301" mass="33503">MPVDLAACLSLRQPLYQLPPTLRTTVSSSSVTQRLAVPSNTSYARRSPTYLSPASSPTSSRSLSPSRSHSPSRSLSPSPTSSPSPTRGNRFFPASQPRSCLRREHVGQRKGVSFADTKGIALTAVRLFIPDIASSPPSSPCYGQLPSMVLRRFQPKQETTVPTKTVPYKLRLAFPQPSLDLNDFMARQKEMGLQLESCSVSDYCLSGKVRVSHVRSEQTVQVRMSFDSWRSHYDIPCTFMQRQRFGSMETDIHTFELSLPMDLDPSQGIEFCVTSSSDEGSLLDDNRGQNYKIQDCDFLHP</sequence>
<dbReference type="GO" id="GO:2001069">
    <property type="term" value="F:glycogen binding"/>
    <property type="evidence" value="ECO:0007669"/>
    <property type="project" value="TreeGrafter"/>
</dbReference>
<dbReference type="GO" id="GO:0005979">
    <property type="term" value="P:regulation of glycogen biosynthetic process"/>
    <property type="evidence" value="ECO:0007669"/>
    <property type="project" value="TreeGrafter"/>
</dbReference>
<dbReference type="Gene3D" id="2.60.40.2440">
    <property type="entry name" value="Carbohydrate binding type-21 domain"/>
    <property type="match status" value="1"/>
</dbReference>
<proteinExistence type="predicted"/>
<dbReference type="Proteomes" id="UP000261520">
    <property type="component" value="Unplaced"/>
</dbReference>
<organism evidence="3 4">
    <name type="scientific">Periophthalmus magnuspinnatus</name>
    <dbReference type="NCBI Taxonomy" id="409849"/>
    <lineage>
        <taxon>Eukaryota</taxon>
        <taxon>Metazoa</taxon>
        <taxon>Chordata</taxon>
        <taxon>Craniata</taxon>
        <taxon>Vertebrata</taxon>
        <taxon>Euteleostomi</taxon>
        <taxon>Actinopterygii</taxon>
        <taxon>Neopterygii</taxon>
        <taxon>Teleostei</taxon>
        <taxon>Neoteleostei</taxon>
        <taxon>Acanthomorphata</taxon>
        <taxon>Gobiaria</taxon>
        <taxon>Gobiiformes</taxon>
        <taxon>Gobioidei</taxon>
        <taxon>Gobiidae</taxon>
        <taxon>Oxudercinae</taxon>
        <taxon>Periophthalmus</taxon>
    </lineage>
</organism>
<accession>A0A3B4BHY0</accession>
<feature type="region of interest" description="Disordered" evidence="1">
    <location>
        <begin position="26"/>
        <end position="108"/>
    </location>
</feature>
<evidence type="ECO:0000313" key="3">
    <source>
        <dbReference type="Ensembl" id="ENSPMGP00000028416.1"/>
    </source>
</evidence>